<organism evidence="2">
    <name type="scientific">uncultured Chloroflexia bacterium</name>
    <dbReference type="NCBI Taxonomy" id="1672391"/>
    <lineage>
        <taxon>Bacteria</taxon>
        <taxon>Bacillati</taxon>
        <taxon>Chloroflexota</taxon>
        <taxon>Chloroflexia</taxon>
        <taxon>environmental samples</taxon>
    </lineage>
</organism>
<feature type="transmembrane region" description="Helical" evidence="1">
    <location>
        <begin position="21"/>
        <end position="38"/>
    </location>
</feature>
<protein>
    <submittedName>
        <fullName evidence="2">Uncharacterized protein</fullName>
    </submittedName>
</protein>
<keyword evidence="1" id="KW-1133">Transmembrane helix</keyword>
<evidence type="ECO:0000256" key="1">
    <source>
        <dbReference type="SAM" id="Phobius"/>
    </source>
</evidence>
<dbReference type="EMBL" id="CADCTR010000086">
    <property type="protein sequence ID" value="CAA9216818.1"/>
    <property type="molecule type" value="Genomic_DNA"/>
</dbReference>
<proteinExistence type="predicted"/>
<feature type="transmembrane region" description="Helical" evidence="1">
    <location>
        <begin position="66"/>
        <end position="86"/>
    </location>
</feature>
<sequence>MRRTMTEAQRQLSVQRVLADGGTLSTLLGTIMLSAARYNPEIWLNGYPPAIRQKVGPMSPRAKRQGTLLIIPFMAIFFGVLVYSNLRLRKQNGGNLSFLAAFLNAYAVFMTFNLFDLVVLDYLVFIKLRPDFVVLPGTEGMEAYGNVRFHLMAFLKGIGLGVVPSLIIAFLTRRR</sequence>
<evidence type="ECO:0000313" key="2">
    <source>
        <dbReference type="EMBL" id="CAA9216818.1"/>
    </source>
</evidence>
<feature type="transmembrane region" description="Helical" evidence="1">
    <location>
        <begin position="149"/>
        <end position="171"/>
    </location>
</feature>
<gene>
    <name evidence="2" type="ORF">AVDCRST_MAG93-269</name>
</gene>
<accession>A0A6J4H765</accession>
<reference evidence="2" key="1">
    <citation type="submission" date="2020-02" db="EMBL/GenBank/DDBJ databases">
        <authorList>
            <person name="Meier V. D."/>
        </authorList>
    </citation>
    <scope>NUCLEOTIDE SEQUENCE</scope>
    <source>
        <strain evidence="2">AVDCRST_MAG93</strain>
    </source>
</reference>
<keyword evidence="1" id="KW-0812">Transmembrane</keyword>
<feature type="transmembrane region" description="Helical" evidence="1">
    <location>
        <begin position="98"/>
        <end position="125"/>
    </location>
</feature>
<keyword evidence="1" id="KW-0472">Membrane</keyword>
<dbReference type="AlphaFoldDB" id="A0A6J4H765"/>
<name>A0A6J4H765_9CHLR</name>